<evidence type="ECO:0008006" key="4">
    <source>
        <dbReference type="Google" id="ProtNLM"/>
    </source>
</evidence>
<name>A0A8H9KVF6_9SPHI</name>
<feature type="signal peptide" evidence="1">
    <location>
        <begin position="1"/>
        <end position="19"/>
    </location>
</feature>
<feature type="chain" id="PRO_5034586389" description="DUF4397 domain-containing protein" evidence="1">
    <location>
        <begin position="20"/>
        <end position="280"/>
    </location>
</feature>
<keyword evidence="3" id="KW-1185">Reference proteome</keyword>
<protein>
    <recommendedName>
        <fullName evidence="4">DUF4397 domain-containing protein</fullName>
    </recommendedName>
</protein>
<dbReference type="EMBL" id="BMKM01000010">
    <property type="protein sequence ID" value="GGE30755.1"/>
    <property type="molecule type" value="Genomic_DNA"/>
</dbReference>
<dbReference type="RefSeq" id="WP_182499526.1">
    <property type="nucleotide sequence ID" value="NZ_BMKM01000010.1"/>
</dbReference>
<evidence type="ECO:0000256" key="1">
    <source>
        <dbReference type="SAM" id="SignalP"/>
    </source>
</evidence>
<sequence>MKKITFLLIALLAVFASCSKENVNPNPEPEPEPEPSVEYPKFIITSQDTSVSIFQNVLASLQLEGEEANDLKTGIFLMAAYDSIIWEIPKQYYQPEPSTNYSIKVGFAFPFPGTYKLYVSGYKNKAIVRRDSINFIVKNSRDFLGLNWKAGKDETFNSAENSYTKTLLNLKSDITGDKPSARLEFMYSSSSGRDQYSIISYNTLTECINKNYGESQYTYTGDLNKSNLVAKYAELFKNPLESRYFPVKIWQTEKNNIVLLGMKEGSEERIYYVVKAEPRS</sequence>
<evidence type="ECO:0000313" key="3">
    <source>
        <dbReference type="Proteomes" id="UP000614460"/>
    </source>
</evidence>
<gene>
    <name evidence="2" type="ORF">GCM10011516_30660</name>
</gene>
<comment type="caution">
    <text evidence="2">The sequence shown here is derived from an EMBL/GenBank/DDBJ whole genome shotgun (WGS) entry which is preliminary data.</text>
</comment>
<keyword evidence="1" id="KW-0732">Signal</keyword>
<dbReference type="AlphaFoldDB" id="A0A8H9KVF6"/>
<dbReference type="PROSITE" id="PS51257">
    <property type="entry name" value="PROKAR_LIPOPROTEIN"/>
    <property type="match status" value="1"/>
</dbReference>
<evidence type="ECO:0000313" key="2">
    <source>
        <dbReference type="EMBL" id="GGE30755.1"/>
    </source>
</evidence>
<organism evidence="2 3">
    <name type="scientific">Sphingobacterium cellulitidis</name>
    <dbReference type="NCBI Taxonomy" id="1768011"/>
    <lineage>
        <taxon>Bacteria</taxon>
        <taxon>Pseudomonadati</taxon>
        <taxon>Bacteroidota</taxon>
        <taxon>Sphingobacteriia</taxon>
        <taxon>Sphingobacteriales</taxon>
        <taxon>Sphingobacteriaceae</taxon>
        <taxon>Sphingobacterium</taxon>
    </lineage>
</organism>
<accession>A0A8H9KVF6</accession>
<proteinExistence type="predicted"/>
<reference evidence="2" key="1">
    <citation type="journal article" date="2014" name="Int. J. Syst. Evol. Microbiol.">
        <title>Complete genome sequence of Corynebacterium casei LMG S-19264T (=DSM 44701T), isolated from a smear-ripened cheese.</title>
        <authorList>
            <consortium name="US DOE Joint Genome Institute (JGI-PGF)"/>
            <person name="Walter F."/>
            <person name="Albersmeier A."/>
            <person name="Kalinowski J."/>
            <person name="Ruckert C."/>
        </authorList>
    </citation>
    <scope>NUCLEOTIDE SEQUENCE</scope>
    <source>
        <strain evidence="2">CGMCC 1.15966</strain>
    </source>
</reference>
<dbReference type="Proteomes" id="UP000614460">
    <property type="component" value="Unassembled WGS sequence"/>
</dbReference>
<reference evidence="2" key="2">
    <citation type="submission" date="2020-09" db="EMBL/GenBank/DDBJ databases">
        <authorList>
            <person name="Sun Q."/>
            <person name="Zhou Y."/>
        </authorList>
    </citation>
    <scope>NUCLEOTIDE SEQUENCE</scope>
    <source>
        <strain evidence="2">CGMCC 1.15966</strain>
    </source>
</reference>